<dbReference type="EMBL" id="FNKL01000001">
    <property type="protein sequence ID" value="SDQ16442.1"/>
    <property type="molecule type" value="Genomic_DNA"/>
</dbReference>
<evidence type="ECO:0000313" key="5">
    <source>
        <dbReference type="Proteomes" id="UP000199627"/>
    </source>
</evidence>
<keyword evidence="2" id="KW-1133">Transmembrane helix</keyword>
<keyword evidence="3" id="KW-0732">Signal</keyword>
<organism evidence="4 5">
    <name type="scientific">Chryseobacterium soldanellicola</name>
    <dbReference type="NCBI Taxonomy" id="311333"/>
    <lineage>
        <taxon>Bacteria</taxon>
        <taxon>Pseudomonadati</taxon>
        <taxon>Bacteroidota</taxon>
        <taxon>Flavobacteriia</taxon>
        <taxon>Flavobacteriales</taxon>
        <taxon>Weeksellaceae</taxon>
        <taxon>Chryseobacterium group</taxon>
        <taxon>Chryseobacterium</taxon>
    </lineage>
</organism>
<dbReference type="AlphaFoldDB" id="A0A1H0YML8"/>
<feature type="chain" id="PRO_5011478864" evidence="3">
    <location>
        <begin position="26"/>
        <end position="500"/>
    </location>
</feature>
<keyword evidence="2" id="KW-0472">Membrane</keyword>
<dbReference type="InterPro" id="IPR016032">
    <property type="entry name" value="Sig_transdc_resp-reg_C-effctor"/>
</dbReference>
<dbReference type="GO" id="GO:0003677">
    <property type="term" value="F:DNA binding"/>
    <property type="evidence" value="ECO:0007669"/>
    <property type="project" value="InterPro"/>
</dbReference>
<name>A0A1H0YML8_9FLAO</name>
<evidence type="ECO:0000313" key="4">
    <source>
        <dbReference type="EMBL" id="SDQ16442.1"/>
    </source>
</evidence>
<dbReference type="SUPFAM" id="SSF48452">
    <property type="entry name" value="TPR-like"/>
    <property type="match status" value="1"/>
</dbReference>
<evidence type="ECO:0000256" key="3">
    <source>
        <dbReference type="SAM" id="SignalP"/>
    </source>
</evidence>
<keyword evidence="2" id="KW-0812">Transmembrane</keyword>
<evidence type="ECO:0000256" key="1">
    <source>
        <dbReference type="PROSITE-ProRule" id="PRU00339"/>
    </source>
</evidence>
<dbReference type="PROSITE" id="PS50005">
    <property type="entry name" value="TPR"/>
    <property type="match status" value="1"/>
</dbReference>
<dbReference type="InterPro" id="IPR011990">
    <property type="entry name" value="TPR-like_helical_dom_sf"/>
</dbReference>
<dbReference type="SMART" id="SM00028">
    <property type="entry name" value="TPR"/>
    <property type="match status" value="3"/>
</dbReference>
<feature type="repeat" description="TPR" evidence="1">
    <location>
        <begin position="232"/>
        <end position="265"/>
    </location>
</feature>
<gene>
    <name evidence="4" type="ORF">SAMN05421664_0825</name>
</gene>
<feature type="transmembrane region" description="Helical" evidence="2">
    <location>
        <begin position="339"/>
        <end position="360"/>
    </location>
</feature>
<evidence type="ECO:0000256" key="2">
    <source>
        <dbReference type="SAM" id="Phobius"/>
    </source>
</evidence>
<dbReference type="GO" id="GO:0006355">
    <property type="term" value="P:regulation of DNA-templated transcription"/>
    <property type="evidence" value="ECO:0007669"/>
    <property type="project" value="InterPro"/>
</dbReference>
<dbReference type="Gene3D" id="1.25.40.10">
    <property type="entry name" value="Tetratricopeptide repeat domain"/>
    <property type="match status" value="1"/>
</dbReference>
<dbReference type="STRING" id="311333.SAMN05421664_0825"/>
<keyword evidence="5" id="KW-1185">Reference proteome</keyword>
<reference evidence="5" key="1">
    <citation type="submission" date="2016-10" db="EMBL/GenBank/DDBJ databases">
        <authorList>
            <person name="Varghese N."/>
            <person name="Submissions S."/>
        </authorList>
    </citation>
    <scope>NUCLEOTIDE SEQUENCE [LARGE SCALE GENOMIC DNA]</scope>
    <source>
        <strain evidence="5">DSM 17072</strain>
    </source>
</reference>
<dbReference type="Proteomes" id="UP000199627">
    <property type="component" value="Unassembled WGS sequence"/>
</dbReference>
<feature type="signal peptide" evidence="3">
    <location>
        <begin position="1"/>
        <end position="25"/>
    </location>
</feature>
<protein>
    <submittedName>
        <fullName evidence="4">Uncharacterized protein</fullName>
    </submittedName>
</protein>
<sequence length="500" mass="58681">MSKTTFFIRNSIIGLFLLYSNLAICQTSSIKEIDNLLQKAENSRKKFKNLDQLDYAKKASVLAEKSNNSQKIAESYCKIAEALFFLELQKQSLSYINKASQQPYTKTSKLLQAQLKEVKAFNYYTLGMVSQFDRELPAITHLLKGRNDETSLKLLQKTYLNIGASKPDSALYYSKLCYETLKKIPEKDVHLELSDLYKYLGTYFLEKKSDSALFYFKKSLSVNQKYKDPVLFLDYTKFGDYYAAKKQYPEAIDYYKKAIQNIKEQSIAPYHFVNNELYQKISDLYGKSGDTKQQKEYKNKFSELQKKLITKQAKNVDYALNVILKDKNDEFITTQNKNYLFILIGIIILIIILFITYRLLRKNIHQKEAVLNEANTVLQQKDELISQKNMETTELQQKVNNAYEEVIKLAKDNDPSFYFRFQEVYPEFQKKLREINPSLRTSELILCAYTFLGFTIKDIADYTYKSVNTIRNRKQNLRKKFSIPTEQNMEFWLNNLIKPK</sequence>
<proteinExistence type="predicted"/>
<keyword evidence="1" id="KW-0802">TPR repeat</keyword>
<dbReference type="SUPFAM" id="SSF46894">
    <property type="entry name" value="C-terminal effector domain of the bipartite response regulators"/>
    <property type="match status" value="1"/>
</dbReference>
<accession>A0A1H0YML8</accession>
<dbReference type="InterPro" id="IPR019734">
    <property type="entry name" value="TPR_rpt"/>
</dbReference>